<dbReference type="EMBL" id="AMZH03023067">
    <property type="protein sequence ID" value="RRT36835.1"/>
    <property type="molecule type" value="Genomic_DNA"/>
</dbReference>
<comment type="caution">
    <text evidence="2">The sequence shown here is derived from an EMBL/GenBank/DDBJ whole genome shotgun (WGS) entry which is preliminary data.</text>
</comment>
<evidence type="ECO:0000313" key="3">
    <source>
        <dbReference type="Proteomes" id="UP000287651"/>
    </source>
</evidence>
<name>A0A426XBI0_ENSVE</name>
<feature type="region of interest" description="Disordered" evidence="1">
    <location>
        <begin position="91"/>
        <end position="127"/>
    </location>
</feature>
<protein>
    <submittedName>
        <fullName evidence="2">Uncharacterized protein</fullName>
    </submittedName>
</protein>
<dbReference type="Proteomes" id="UP000287651">
    <property type="component" value="Unassembled WGS sequence"/>
</dbReference>
<dbReference type="AlphaFoldDB" id="A0A426XBI0"/>
<proteinExistence type="predicted"/>
<organism evidence="2 3">
    <name type="scientific">Ensete ventricosum</name>
    <name type="common">Abyssinian banana</name>
    <name type="synonym">Musa ensete</name>
    <dbReference type="NCBI Taxonomy" id="4639"/>
    <lineage>
        <taxon>Eukaryota</taxon>
        <taxon>Viridiplantae</taxon>
        <taxon>Streptophyta</taxon>
        <taxon>Embryophyta</taxon>
        <taxon>Tracheophyta</taxon>
        <taxon>Spermatophyta</taxon>
        <taxon>Magnoliopsida</taxon>
        <taxon>Liliopsida</taxon>
        <taxon>Zingiberales</taxon>
        <taxon>Musaceae</taxon>
        <taxon>Ensete</taxon>
    </lineage>
</organism>
<accession>A0A426XBI0</accession>
<sequence length="127" mass="13649">MTSWVPLSPTPSRHASQCDDCPCPPAAALVADAFAPAGGSPSRWGRPLRVGHSLLAPFSRSPLQRHAASGCARRWLLPLWASPGSIQPPPCRGPWPEPFAPLQGELGHNRSHPCRWPSDGRPPLQMA</sequence>
<gene>
    <name evidence="2" type="ORF">B296_00015575</name>
</gene>
<evidence type="ECO:0000256" key="1">
    <source>
        <dbReference type="SAM" id="MobiDB-lite"/>
    </source>
</evidence>
<reference evidence="2 3" key="1">
    <citation type="journal article" date="2014" name="Agronomy (Basel)">
        <title>A Draft Genome Sequence for Ensete ventricosum, the Drought-Tolerant Tree Against Hunger.</title>
        <authorList>
            <person name="Harrison J."/>
            <person name="Moore K.A."/>
            <person name="Paszkiewicz K."/>
            <person name="Jones T."/>
            <person name="Grant M."/>
            <person name="Ambacheew D."/>
            <person name="Muzemil S."/>
            <person name="Studholme D.J."/>
        </authorList>
    </citation>
    <scope>NUCLEOTIDE SEQUENCE [LARGE SCALE GENOMIC DNA]</scope>
</reference>
<evidence type="ECO:0000313" key="2">
    <source>
        <dbReference type="EMBL" id="RRT36835.1"/>
    </source>
</evidence>